<evidence type="ECO:0000256" key="3">
    <source>
        <dbReference type="SAM" id="SignalP"/>
    </source>
</evidence>
<keyword evidence="1" id="KW-0001">2Fe-2S</keyword>
<dbReference type="SUPFAM" id="SSF54292">
    <property type="entry name" value="2Fe-2S ferredoxin-like"/>
    <property type="match status" value="1"/>
</dbReference>
<gene>
    <name evidence="5" type="ORF">JKP88DRAFT_287649</name>
</gene>
<evidence type="ECO:0000259" key="4">
    <source>
        <dbReference type="PROSITE" id="PS51085"/>
    </source>
</evidence>
<sequence>MARVVGLLVLCVACLQSAQAFLGGGAAAVAGARSSSAQQASALRMGPIEVHFTVSDKKITAEGGTLLSQVAAKAGVKVRYNCKAGTCATCVLNVDGRMQKACVTKLDPFTRRVVKIKK</sequence>
<evidence type="ECO:0000313" key="6">
    <source>
        <dbReference type="Proteomes" id="UP000664859"/>
    </source>
</evidence>
<reference evidence="5" key="1">
    <citation type="submission" date="2021-02" db="EMBL/GenBank/DDBJ databases">
        <title>First Annotated Genome of the Yellow-green Alga Tribonema minus.</title>
        <authorList>
            <person name="Mahan K.M."/>
        </authorList>
    </citation>
    <scope>NUCLEOTIDE SEQUENCE</scope>
    <source>
        <strain evidence="5">UTEX B ZZ1240</strain>
    </source>
</reference>
<evidence type="ECO:0000313" key="5">
    <source>
        <dbReference type="EMBL" id="KAG5188191.1"/>
    </source>
</evidence>
<accession>A0A835Z7N4</accession>
<dbReference type="Pfam" id="PF00111">
    <property type="entry name" value="Fer2"/>
    <property type="match status" value="1"/>
</dbReference>
<evidence type="ECO:0000256" key="1">
    <source>
        <dbReference type="ARBA" id="ARBA00022714"/>
    </source>
</evidence>
<feature type="chain" id="PRO_5032620677" description="2Fe-2S ferredoxin-type domain-containing protein" evidence="3">
    <location>
        <begin position="21"/>
        <end position="118"/>
    </location>
</feature>
<dbReference type="Gene3D" id="3.10.20.30">
    <property type="match status" value="1"/>
</dbReference>
<dbReference type="PROSITE" id="PS00197">
    <property type="entry name" value="2FE2S_FER_1"/>
    <property type="match status" value="1"/>
</dbReference>
<feature type="domain" description="2Fe-2S ferredoxin-type" evidence="4">
    <location>
        <begin position="48"/>
        <end position="118"/>
    </location>
</feature>
<dbReference type="Proteomes" id="UP000664859">
    <property type="component" value="Unassembled WGS sequence"/>
</dbReference>
<dbReference type="GO" id="GO:0051537">
    <property type="term" value="F:2 iron, 2 sulfur cluster binding"/>
    <property type="evidence" value="ECO:0007669"/>
    <property type="project" value="UniProtKB-KW"/>
</dbReference>
<dbReference type="InterPro" id="IPR012675">
    <property type="entry name" value="Beta-grasp_dom_sf"/>
</dbReference>
<name>A0A835Z7N4_9STRA</name>
<keyword evidence="2" id="KW-0411">Iron-sulfur</keyword>
<proteinExistence type="predicted"/>
<dbReference type="InterPro" id="IPR001041">
    <property type="entry name" value="2Fe-2S_ferredoxin-type"/>
</dbReference>
<feature type="signal peptide" evidence="3">
    <location>
        <begin position="1"/>
        <end position="20"/>
    </location>
</feature>
<organism evidence="5 6">
    <name type="scientific">Tribonema minus</name>
    <dbReference type="NCBI Taxonomy" id="303371"/>
    <lineage>
        <taxon>Eukaryota</taxon>
        <taxon>Sar</taxon>
        <taxon>Stramenopiles</taxon>
        <taxon>Ochrophyta</taxon>
        <taxon>PX clade</taxon>
        <taxon>Xanthophyceae</taxon>
        <taxon>Tribonematales</taxon>
        <taxon>Tribonemataceae</taxon>
        <taxon>Tribonema</taxon>
    </lineage>
</organism>
<dbReference type="PROSITE" id="PS51085">
    <property type="entry name" value="2FE2S_FER_2"/>
    <property type="match status" value="1"/>
</dbReference>
<keyword evidence="1" id="KW-0408">Iron</keyword>
<dbReference type="InterPro" id="IPR006058">
    <property type="entry name" value="2Fe2S_fd_BS"/>
</dbReference>
<evidence type="ECO:0000256" key="2">
    <source>
        <dbReference type="ARBA" id="ARBA00023014"/>
    </source>
</evidence>
<dbReference type="AlphaFoldDB" id="A0A835Z7N4"/>
<comment type="caution">
    <text evidence="5">The sequence shown here is derived from an EMBL/GenBank/DDBJ whole genome shotgun (WGS) entry which is preliminary data.</text>
</comment>
<keyword evidence="3" id="KW-0732">Signal</keyword>
<keyword evidence="1" id="KW-0479">Metal-binding</keyword>
<dbReference type="InterPro" id="IPR036010">
    <property type="entry name" value="2Fe-2S_ferredoxin-like_sf"/>
</dbReference>
<dbReference type="CDD" id="cd00207">
    <property type="entry name" value="fer2"/>
    <property type="match status" value="1"/>
</dbReference>
<protein>
    <recommendedName>
        <fullName evidence="4">2Fe-2S ferredoxin-type domain-containing protein</fullName>
    </recommendedName>
</protein>
<dbReference type="EMBL" id="JAFCMP010000075">
    <property type="protein sequence ID" value="KAG5188191.1"/>
    <property type="molecule type" value="Genomic_DNA"/>
</dbReference>
<dbReference type="OrthoDB" id="39246at2759"/>
<keyword evidence="6" id="KW-1185">Reference proteome</keyword>